<sequence>AGFKKGHIPIYKLIPVPKHVRGKMSASHKGKRISPATEFTSERVKSWWQDPKYREAVSKAISAKAKRNWQNPEFVKKMMIAFTCLGTGISL</sequence>
<reference evidence="1" key="1">
    <citation type="journal article" date="2014" name="Front. Microbiol.">
        <title>High frequency of phylogenetically diverse reductive dehalogenase-homologous genes in deep subseafloor sedimentary metagenomes.</title>
        <authorList>
            <person name="Kawai M."/>
            <person name="Futagami T."/>
            <person name="Toyoda A."/>
            <person name="Takaki Y."/>
            <person name="Nishi S."/>
            <person name="Hori S."/>
            <person name="Arai W."/>
            <person name="Tsubouchi T."/>
            <person name="Morono Y."/>
            <person name="Uchiyama I."/>
            <person name="Ito T."/>
            <person name="Fujiyama A."/>
            <person name="Inagaki F."/>
            <person name="Takami H."/>
        </authorList>
    </citation>
    <scope>NUCLEOTIDE SEQUENCE</scope>
    <source>
        <strain evidence="1">Expedition CK06-06</strain>
    </source>
</reference>
<comment type="caution">
    <text evidence="1">The sequence shown here is derived from an EMBL/GenBank/DDBJ whole genome shotgun (WGS) entry which is preliminary data.</text>
</comment>
<evidence type="ECO:0000313" key="1">
    <source>
        <dbReference type="EMBL" id="GAI00078.1"/>
    </source>
</evidence>
<proteinExistence type="predicted"/>
<accession>X1K0R6</accession>
<gene>
    <name evidence="1" type="ORF">S03H2_71178</name>
</gene>
<dbReference type="EMBL" id="BARU01047536">
    <property type="protein sequence ID" value="GAI00078.1"/>
    <property type="molecule type" value="Genomic_DNA"/>
</dbReference>
<dbReference type="AlphaFoldDB" id="X1K0R6"/>
<protein>
    <submittedName>
        <fullName evidence="1">Uncharacterized protein</fullName>
    </submittedName>
</protein>
<organism evidence="1">
    <name type="scientific">marine sediment metagenome</name>
    <dbReference type="NCBI Taxonomy" id="412755"/>
    <lineage>
        <taxon>unclassified sequences</taxon>
        <taxon>metagenomes</taxon>
        <taxon>ecological metagenomes</taxon>
    </lineage>
</organism>
<feature type="non-terminal residue" evidence="1">
    <location>
        <position position="1"/>
    </location>
</feature>
<name>X1K0R6_9ZZZZ</name>